<comment type="caution">
    <text evidence="2">The sequence shown here is derived from an EMBL/GenBank/DDBJ whole genome shotgun (WGS) entry which is preliminary data.</text>
</comment>
<dbReference type="RefSeq" id="WP_183879222.1">
    <property type="nucleotide sequence ID" value="NZ_JACHCE010000001.1"/>
</dbReference>
<dbReference type="AlphaFoldDB" id="A0A7W8ZJ32"/>
<dbReference type="InterPro" id="IPR002645">
    <property type="entry name" value="STAS_dom"/>
</dbReference>
<dbReference type="InterPro" id="IPR036513">
    <property type="entry name" value="STAS_dom_sf"/>
</dbReference>
<dbReference type="SUPFAM" id="SSF52091">
    <property type="entry name" value="SpoIIaa-like"/>
    <property type="match status" value="1"/>
</dbReference>
<dbReference type="EMBL" id="JACHCE010000001">
    <property type="protein sequence ID" value="MBB5634969.1"/>
    <property type="molecule type" value="Genomic_DNA"/>
</dbReference>
<evidence type="ECO:0000313" key="3">
    <source>
        <dbReference type="Proteomes" id="UP000537204"/>
    </source>
</evidence>
<dbReference type="PROSITE" id="PS50801">
    <property type="entry name" value="STAS"/>
    <property type="match status" value="1"/>
</dbReference>
<feature type="domain" description="STAS" evidence="1">
    <location>
        <begin position="19"/>
        <end position="111"/>
    </location>
</feature>
<gene>
    <name evidence="2" type="ORF">HDE68_000854</name>
</gene>
<dbReference type="Gene3D" id="3.30.750.24">
    <property type="entry name" value="STAS domain"/>
    <property type="match status" value="1"/>
</dbReference>
<reference evidence="2 3" key="1">
    <citation type="submission" date="2020-08" db="EMBL/GenBank/DDBJ databases">
        <title>Genomic Encyclopedia of Type Strains, Phase IV (KMG-V): Genome sequencing to study the core and pangenomes of soil and plant-associated prokaryotes.</title>
        <authorList>
            <person name="Whitman W."/>
        </authorList>
    </citation>
    <scope>NUCLEOTIDE SEQUENCE [LARGE SCALE GENOMIC DNA]</scope>
    <source>
        <strain evidence="2 3">S3M1</strain>
    </source>
</reference>
<dbReference type="Pfam" id="PF01740">
    <property type="entry name" value="STAS"/>
    <property type="match status" value="1"/>
</dbReference>
<accession>A0A7W8ZJ32</accession>
<proteinExistence type="predicted"/>
<name>A0A7W8ZJ32_9SPHI</name>
<protein>
    <submittedName>
        <fullName evidence="2">Anti-anti-sigma regulatory factor</fullName>
    </submittedName>
</protein>
<organism evidence="2 3">
    <name type="scientific">Pedobacter cryoconitis</name>
    <dbReference type="NCBI Taxonomy" id="188932"/>
    <lineage>
        <taxon>Bacteria</taxon>
        <taxon>Pseudomonadati</taxon>
        <taxon>Bacteroidota</taxon>
        <taxon>Sphingobacteriia</taxon>
        <taxon>Sphingobacteriales</taxon>
        <taxon>Sphingobacteriaceae</taxon>
        <taxon>Pedobacter</taxon>
    </lineage>
</organism>
<evidence type="ECO:0000313" key="2">
    <source>
        <dbReference type="EMBL" id="MBB5634969.1"/>
    </source>
</evidence>
<dbReference type="Proteomes" id="UP000537204">
    <property type="component" value="Unassembled WGS sequence"/>
</dbReference>
<evidence type="ECO:0000259" key="1">
    <source>
        <dbReference type="PROSITE" id="PS50801"/>
    </source>
</evidence>
<sequence>MISSSTFKILDQPLDSYCISISGTLTGENLNDLRQEVIRSVGLPYDIVYIDTKDVLDTDLSGINELIHSHYQLSNASKQLILVYKANSAIEKWAETTGFDKFITTATLPNS</sequence>